<evidence type="ECO:0000256" key="2">
    <source>
        <dbReference type="SAM" id="SignalP"/>
    </source>
</evidence>
<protein>
    <submittedName>
        <fullName evidence="3">Uncharacterized protein</fullName>
    </submittedName>
</protein>
<evidence type="ECO:0000313" key="4">
    <source>
        <dbReference type="Proteomes" id="UP001595604"/>
    </source>
</evidence>
<accession>A0ABV7IPV5</accession>
<feature type="signal peptide" evidence="2">
    <location>
        <begin position="1"/>
        <end position="21"/>
    </location>
</feature>
<comment type="caution">
    <text evidence="3">The sequence shown here is derived from an EMBL/GenBank/DDBJ whole genome shotgun (WGS) entry which is preliminary data.</text>
</comment>
<dbReference type="Proteomes" id="UP001595604">
    <property type="component" value="Unassembled WGS sequence"/>
</dbReference>
<keyword evidence="2" id="KW-0732">Signal</keyword>
<name>A0ABV7IPV5_9SPHN</name>
<dbReference type="EMBL" id="JBHRTQ010000007">
    <property type="protein sequence ID" value="MFC3173992.1"/>
    <property type="molecule type" value="Genomic_DNA"/>
</dbReference>
<evidence type="ECO:0000313" key="3">
    <source>
        <dbReference type="EMBL" id="MFC3173992.1"/>
    </source>
</evidence>
<reference evidence="4" key="1">
    <citation type="journal article" date="2019" name="Int. J. Syst. Evol. Microbiol.">
        <title>The Global Catalogue of Microorganisms (GCM) 10K type strain sequencing project: providing services to taxonomists for standard genome sequencing and annotation.</title>
        <authorList>
            <consortium name="The Broad Institute Genomics Platform"/>
            <consortium name="The Broad Institute Genome Sequencing Center for Infectious Disease"/>
            <person name="Wu L."/>
            <person name="Ma J."/>
        </authorList>
    </citation>
    <scope>NUCLEOTIDE SEQUENCE [LARGE SCALE GENOMIC DNA]</scope>
    <source>
        <strain evidence="4">KCTC 42984</strain>
    </source>
</reference>
<evidence type="ECO:0000256" key="1">
    <source>
        <dbReference type="SAM" id="MobiDB-lite"/>
    </source>
</evidence>
<dbReference type="RefSeq" id="WP_379509370.1">
    <property type="nucleotide sequence ID" value="NZ_JBHRTQ010000007.1"/>
</dbReference>
<feature type="region of interest" description="Disordered" evidence="1">
    <location>
        <begin position="151"/>
        <end position="170"/>
    </location>
</feature>
<gene>
    <name evidence="3" type="ORF">ACFOD9_07010</name>
</gene>
<sequence>MTGKPDLIAVAALLGLAGLLAAPASSGKPAVAPPRPRPAATTATVPAGCHTAELPPVNAARYQEITLPAPLANQTASAILERLGRPVLFEREGDARKLQFRANGCVLDIYLYPAEASPDPRATFADARRRSDGRNVDKQACLDRIAAERLPGRSCSGSRDSAAAQGRPTR</sequence>
<organism evidence="3 4">
    <name type="scientific">Novosphingobium bradum</name>
    <dbReference type="NCBI Taxonomy" id="1737444"/>
    <lineage>
        <taxon>Bacteria</taxon>
        <taxon>Pseudomonadati</taxon>
        <taxon>Pseudomonadota</taxon>
        <taxon>Alphaproteobacteria</taxon>
        <taxon>Sphingomonadales</taxon>
        <taxon>Sphingomonadaceae</taxon>
        <taxon>Novosphingobium</taxon>
    </lineage>
</organism>
<keyword evidence="4" id="KW-1185">Reference proteome</keyword>
<feature type="chain" id="PRO_5045416281" evidence="2">
    <location>
        <begin position="22"/>
        <end position="170"/>
    </location>
</feature>
<proteinExistence type="predicted"/>